<organism evidence="2 3">
    <name type="scientific">Pleurodeles waltl</name>
    <name type="common">Iberian ribbed newt</name>
    <dbReference type="NCBI Taxonomy" id="8319"/>
    <lineage>
        <taxon>Eukaryota</taxon>
        <taxon>Metazoa</taxon>
        <taxon>Chordata</taxon>
        <taxon>Craniata</taxon>
        <taxon>Vertebrata</taxon>
        <taxon>Euteleostomi</taxon>
        <taxon>Amphibia</taxon>
        <taxon>Batrachia</taxon>
        <taxon>Caudata</taxon>
        <taxon>Salamandroidea</taxon>
        <taxon>Salamandridae</taxon>
        <taxon>Pleurodelinae</taxon>
        <taxon>Pleurodeles</taxon>
    </lineage>
</organism>
<protein>
    <submittedName>
        <fullName evidence="2">Uncharacterized protein</fullName>
    </submittedName>
</protein>
<proteinExistence type="predicted"/>
<dbReference type="Proteomes" id="UP001066276">
    <property type="component" value="Chromosome 2_2"/>
</dbReference>
<gene>
    <name evidence="2" type="ORF">NDU88_001365</name>
</gene>
<evidence type="ECO:0000256" key="1">
    <source>
        <dbReference type="SAM" id="MobiDB-lite"/>
    </source>
</evidence>
<feature type="region of interest" description="Disordered" evidence="1">
    <location>
        <begin position="28"/>
        <end position="71"/>
    </location>
</feature>
<dbReference type="AlphaFoldDB" id="A0AAV7UVW9"/>
<feature type="compositionally biased region" description="Basic and acidic residues" evidence="1">
    <location>
        <begin position="37"/>
        <end position="47"/>
    </location>
</feature>
<sequence>MQRNRGSPRPRSSLILSRWVPGWRKRQAGACGPLSERSSHKGTERRCQLSQREGAARLGKRPKTSPAHLLL</sequence>
<name>A0AAV7UVW9_PLEWA</name>
<dbReference type="EMBL" id="JANPWB010000004">
    <property type="protein sequence ID" value="KAJ1192053.1"/>
    <property type="molecule type" value="Genomic_DNA"/>
</dbReference>
<evidence type="ECO:0000313" key="3">
    <source>
        <dbReference type="Proteomes" id="UP001066276"/>
    </source>
</evidence>
<evidence type="ECO:0000313" key="2">
    <source>
        <dbReference type="EMBL" id="KAJ1192053.1"/>
    </source>
</evidence>
<comment type="caution">
    <text evidence="2">The sequence shown here is derived from an EMBL/GenBank/DDBJ whole genome shotgun (WGS) entry which is preliminary data.</text>
</comment>
<accession>A0AAV7UVW9</accession>
<keyword evidence="3" id="KW-1185">Reference proteome</keyword>
<reference evidence="2" key="1">
    <citation type="journal article" date="2022" name="bioRxiv">
        <title>Sequencing and chromosome-scale assembly of the giantPleurodeles waltlgenome.</title>
        <authorList>
            <person name="Brown T."/>
            <person name="Elewa A."/>
            <person name="Iarovenko S."/>
            <person name="Subramanian E."/>
            <person name="Araus A.J."/>
            <person name="Petzold A."/>
            <person name="Susuki M."/>
            <person name="Suzuki K.-i.T."/>
            <person name="Hayashi T."/>
            <person name="Toyoda A."/>
            <person name="Oliveira C."/>
            <person name="Osipova E."/>
            <person name="Leigh N.D."/>
            <person name="Simon A."/>
            <person name="Yun M.H."/>
        </authorList>
    </citation>
    <scope>NUCLEOTIDE SEQUENCE</scope>
    <source>
        <strain evidence="2">20211129_DDA</strain>
        <tissue evidence="2">Liver</tissue>
    </source>
</reference>